<organism evidence="2 3">
    <name type="scientific">Crenichthys baileyi</name>
    <name type="common">White River springfish</name>
    <dbReference type="NCBI Taxonomy" id="28760"/>
    <lineage>
        <taxon>Eukaryota</taxon>
        <taxon>Metazoa</taxon>
        <taxon>Chordata</taxon>
        <taxon>Craniata</taxon>
        <taxon>Vertebrata</taxon>
        <taxon>Euteleostomi</taxon>
        <taxon>Actinopterygii</taxon>
        <taxon>Neopterygii</taxon>
        <taxon>Teleostei</taxon>
        <taxon>Neoteleostei</taxon>
        <taxon>Acanthomorphata</taxon>
        <taxon>Ovalentaria</taxon>
        <taxon>Atherinomorphae</taxon>
        <taxon>Cyprinodontiformes</taxon>
        <taxon>Goodeidae</taxon>
        <taxon>Crenichthys</taxon>
    </lineage>
</organism>
<sequence>MAAPNYIWIASFVILLTSDAGVFGRAVESFGFLLQFPQTADGPSGQTLRTDGVRRWRRGVAAAAHRENCAELAAPWLENKQQAPEDGTTTTVLQLSVRPFSPGASRGLVFPGKSLFSFIRRVYRCCQEGVGCRSVKGIQGRMRGDAGVEFVLTREILSMTVMRAELHLQLSNPRHLDINPTVPFMVKHNFPTRYRLVSWGDAVELKVDLLFLFQHLQEAAGAGGRGHSLANMQLGRLFSNEDLTGGKTSSEIWQDTNGAAWNDNRLIALEVGLVLGCSRAGSGVPCESGGVHLSHAPFMAVYYR</sequence>
<name>A0AAV9QXZ4_9TELE</name>
<feature type="chain" id="PRO_5043787950" evidence="1">
    <location>
        <begin position="25"/>
        <end position="304"/>
    </location>
</feature>
<dbReference type="AlphaFoldDB" id="A0AAV9QXZ4"/>
<dbReference type="EMBL" id="JAHHUM010002732">
    <property type="protein sequence ID" value="KAK5600992.1"/>
    <property type="molecule type" value="Genomic_DNA"/>
</dbReference>
<keyword evidence="1" id="KW-0732">Signal</keyword>
<gene>
    <name evidence="2" type="ORF">CRENBAI_005724</name>
</gene>
<feature type="signal peptide" evidence="1">
    <location>
        <begin position="1"/>
        <end position="24"/>
    </location>
</feature>
<reference evidence="2 3" key="1">
    <citation type="submission" date="2021-06" db="EMBL/GenBank/DDBJ databases">
        <authorList>
            <person name="Palmer J.M."/>
        </authorList>
    </citation>
    <scope>NUCLEOTIDE SEQUENCE [LARGE SCALE GENOMIC DNA]</scope>
    <source>
        <strain evidence="2 3">MEX-2019</strain>
        <tissue evidence="2">Muscle</tissue>
    </source>
</reference>
<accession>A0AAV9QXZ4</accession>
<keyword evidence="3" id="KW-1185">Reference proteome</keyword>
<dbReference type="Proteomes" id="UP001311232">
    <property type="component" value="Unassembled WGS sequence"/>
</dbReference>
<proteinExistence type="predicted"/>
<evidence type="ECO:0000256" key="1">
    <source>
        <dbReference type="SAM" id="SignalP"/>
    </source>
</evidence>
<protein>
    <submittedName>
        <fullName evidence="2">Uncharacterized protein</fullName>
    </submittedName>
</protein>
<comment type="caution">
    <text evidence="2">The sequence shown here is derived from an EMBL/GenBank/DDBJ whole genome shotgun (WGS) entry which is preliminary data.</text>
</comment>
<evidence type="ECO:0000313" key="3">
    <source>
        <dbReference type="Proteomes" id="UP001311232"/>
    </source>
</evidence>
<evidence type="ECO:0000313" key="2">
    <source>
        <dbReference type="EMBL" id="KAK5600992.1"/>
    </source>
</evidence>